<keyword evidence="2" id="KW-1185">Reference proteome</keyword>
<evidence type="ECO:0000313" key="1">
    <source>
        <dbReference type="EMBL" id="MBD1421624.1"/>
    </source>
</evidence>
<dbReference type="Proteomes" id="UP000651112">
    <property type="component" value="Unassembled WGS sequence"/>
</dbReference>
<name>A0ABR7XSY4_9SPHI</name>
<dbReference type="Pfam" id="PF10722">
    <property type="entry name" value="YbjN"/>
    <property type="match status" value="1"/>
</dbReference>
<proteinExistence type="predicted"/>
<organism evidence="1 2">
    <name type="scientific">Sphingobacterium chuzhouense</name>
    <dbReference type="NCBI Taxonomy" id="1742264"/>
    <lineage>
        <taxon>Bacteria</taxon>
        <taxon>Pseudomonadati</taxon>
        <taxon>Bacteroidota</taxon>
        <taxon>Sphingobacteriia</taxon>
        <taxon>Sphingobacteriales</taxon>
        <taxon>Sphingobacteriaceae</taxon>
        <taxon>Sphingobacterium</taxon>
    </lineage>
</organism>
<gene>
    <name evidence="1" type="ORF">H8B21_08605</name>
</gene>
<protein>
    <submittedName>
        <fullName evidence="1">YbjN domain-containing protein</fullName>
    </submittedName>
</protein>
<dbReference type="InterPro" id="IPR019660">
    <property type="entry name" value="Put_sensory_transdc_reg_YbjN"/>
</dbReference>
<comment type="caution">
    <text evidence="1">The sequence shown here is derived from an EMBL/GenBank/DDBJ whole genome shotgun (WGS) entry which is preliminary data.</text>
</comment>
<evidence type="ECO:0000313" key="2">
    <source>
        <dbReference type="Proteomes" id="UP000651112"/>
    </source>
</evidence>
<reference evidence="1 2" key="1">
    <citation type="submission" date="2020-08" db="EMBL/GenBank/DDBJ databases">
        <title>Sphingobacterium sp. DN00404 isolated from aquaculture water.</title>
        <authorList>
            <person name="Zhang M."/>
        </authorList>
    </citation>
    <scope>NUCLEOTIDE SEQUENCE [LARGE SCALE GENOMIC DNA]</scope>
    <source>
        <strain evidence="1 2">KCTC 42746</strain>
    </source>
</reference>
<accession>A0ABR7XSY4</accession>
<sequence>MLASLKSFLDNQQWSYSKGKDENLILFGIAGSNGNFQCVADVNEKSKYFVFLSIIGLRAPEDKIESLIGAINKINYRLPFGNFEIDYANGEIRFKTGLFCNGIDFNENLIENIIVPNIMYTDTYIPVFNQLILENKTLDEALKVLDHHQEK</sequence>
<dbReference type="EMBL" id="JACNYL010000002">
    <property type="protein sequence ID" value="MBD1421624.1"/>
    <property type="molecule type" value="Genomic_DNA"/>
</dbReference>
<dbReference type="RefSeq" id="WP_190313373.1">
    <property type="nucleotide sequence ID" value="NZ_JACNYL010000002.1"/>
</dbReference>